<dbReference type="InterPro" id="IPR036269">
    <property type="entry name" value="Rho_N_sf"/>
</dbReference>
<protein>
    <submittedName>
        <fullName evidence="2">Rho termination factor N-terminal domain-containing protein</fullName>
    </submittedName>
</protein>
<dbReference type="SMART" id="SM00959">
    <property type="entry name" value="Rho_N"/>
    <property type="match status" value="1"/>
</dbReference>
<comment type="caution">
    <text evidence="2">The sequence shown here is derived from an EMBL/GenBank/DDBJ whole genome shotgun (WGS) entry which is preliminary data.</text>
</comment>
<dbReference type="Proteomes" id="UP001197492">
    <property type="component" value="Unassembled WGS sequence"/>
</dbReference>
<gene>
    <name evidence="2" type="ORF">KSV97_03515</name>
    <name evidence="3" type="ORF">KSW06_03820</name>
</gene>
<reference evidence="2 5" key="1">
    <citation type="submission" date="2021-06" db="EMBL/GenBank/DDBJ databases">
        <title>Collection of gut derived symbiotic bacterial strains cultured from healthy donors.</title>
        <authorList>
            <person name="Lin H."/>
            <person name="Littmann E."/>
            <person name="Pamer E.G."/>
        </authorList>
    </citation>
    <scope>NUCLEOTIDE SEQUENCE</scope>
    <source>
        <strain evidence="3 5">MSK.21.70</strain>
        <strain evidence="2">MSK.21.82</strain>
    </source>
</reference>
<name>A0AAW4MUI8_9FIRM</name>
<accession>A0AAW4MUI8</accession>
<dbReference type="EMBL" id="JAHOEF010000015">
    <property type="protein sequence ID" value="MBV3382313.1"/>
    <property type="molecule type" value="Genomic_DNA"/>
</dbReference>
<evidence type="ECO:0000313" key="3">
    <source>
        <dbReference type="EMBL" id="MBV3392396.1"/>
    </source>
</evidence>
<evidence type="ECO:0000313" key="2">
    <source>
        <dbReference type="EMBL" id="MBV3382313.1"/>
    </source>
</evidence>
<dbReference type="RefSeq" id="WP_055289266.1">
    <property type="nucleotide sequence ID" value="NZ_CABIWU010000034.1"/>
</dbReference>
<dbReference type="Gene3D" id="1.10.720.10">
    <property type="match status" value="1"/>
</dbReference>
<proteinExistence type="predicted"/>
<dbReference type="GO" id="GO:0006353">
    <property type="term" value="P:DNA-templated transcription termination"/>
    <property type="evidence" value="ECO:0007669"/>
    <property type="project" value="InterPro"/>
</dbReference>
<evidence type="ECO:0000313" key="5">
    <source>
        <dbReference type="Proteomes" id="UP001197492"/>
    </source>
</evidence>
<feature type="domain" description="Rho termination factor-like N-terminal" evidence="1">
    <location>
        <begin position="47"/>
        <end position="86"/>
    </location>
</feature>
<dbReference type="Proteomes" id="UP001196408">
    <property type="component" value="Unassembled WGS sequence"/>
</dbReference>
<dbReference type="SUPFAM" id="SSF68912">
    <property type="entry name" value="Rho N-terminal domain-like"/>
    <property type="match status" value="1"/>
</dbReference>
<evidence type="ECO:0000313" key="4">
    <source>
        <dbReference type="Proteomes" id="UP001196408"/>
    </source>
</evidence>
<dbReference type="InterPro" id="IPR011112">
    <property type="entry name" value="Rho-like_N"/>
</dbReference>
<organism evidence="2 4">
    <name type="scientific">Catenibacterium mitsuokai</name>
    <dbReference type="NCBI Taxonomy" id="100886"/>
    <lineage>
        <taxon>Bacteria</taxon>
        <taxon>Bacillati</taxon>
        <taxon>Bacillota</taxon>
        <taxon>Erysipelotrichia</taxon>
        <taxon>Erysipelotrichales</taxon>
        <taxon>Coprobacillaceae</taxon>
        <taxon>Catenibacterium</taxon>
    </lineage>
</organism>
<keyword evidence="5" id="KW-1185">Reference proteome</keyword>
<sequence>MIIVKRINVERAIHEDDLQRYTEQGYRVIEDKKNDEDTPVENNEVTDLNDMTVDQLKTIAKEKGVSGYSSLVKKELVAVLTKMQEE</sequence>
<dbReference type="EMBL" id="JAHOEL010000016">
    <property type="protein sequence ID" value="MBV3392396.1"/>
    <property type="molecule type" value="Genomic_DNA"/>
</dbReference>
<evidence type="ECO:0000259" key="1">
    <source>
        <dbReference type="SMART" id="SM00959"/>
    </source>
</evidence>
<dbReference type="Pfam" id="PF07498">
    <property type="entry name" value="Rho_N"/>
    <property type="match status" value="1"/>
</dbReference>
<dbReference type="AlphaFoldDB" id="A0AAW4MUI8"/>